<organism evidence="10 11">
    <name type="scientific">Candidatus Colwellbacteria bacterium CG23_combo_of_CG06-09_8_20_14_all_42_19</name>
    <dbReference type="NCBI Taxonomy" id="1974541"/>
    <lineage>
        <taxon>Bacteria</taxon>
        <taxon>Candidatus Colwelliibacteriota</taxon>
    </lineage>
</organism>
<keyword evidence="8" id="KW-0472">Membrane</keyword>
<keyword evidence="6" id="KW-0902">Two-component regulatory system</keyword>
<dbReference type="GO" id="GO:0016036">
    <property type="term" value="P:cellular response to phosphate starvation"/>
    <property type="evidence" value="ECO:0007669"/>
    <property type="project" value="TreeGrafter"/>
</dbReference>
<keyword evidence="8" id="KW-0812">Transmembrane</keyword>
<evidence type="ECO:0000256" key="4">
    <source>
        <dbReference type="ARBA" id="ARBA00022679"/>
    </source>
</evidence>
<dbReference type="InterPro" id="IPR036097">
    <property type="entry name" value="HisK_dim/P_sf"/>
</dbReference>
<dbReference type="EC" id="2.7.13.3" evidence="2"/>
<dbReference type="InterPro" id="IPR003661">
    <property type="entry name" value="HisK_dim/P_dom"/>
</dbReference>
<evidence type="ECO:0000256" key="5">
    <source>
        <dbReference type="ARBA" id="ARBA00022777"/>
    </source>
</evidence>
<dbReference type="AlphaFoldDB" id="A0A2H0AL26"/>
<dbReference type="GO" id="GO:0004721">
    <property type="term" value="F:phosphoprotein phosphatase activity"/>
    <property type="evidence" value="ECO:0007669"/>
    <property type="project" value="TreeGrafter"/>
</dbReference>
<sequence>MLIIVFYRYSAAGVANSPYIFNKISFSLGATIFYLLLLFTYSFPQEKLLMRRGAFIAVTFGYAIAFIGSYVPGAVIIKDVLEQGYYMPITVMGDFYTFYYAPLLFLYLGWSVWRLIYIHNRTTNSLDRLRIRYIITGVSISGILGISYDILPRLPLPLGIIPLGHIGVFIFVVLTSYATLRHHLFNVKVIVTELLTFSIWAFLLVRIFIAGTAKEIALDGSLLILVVAFGIILIRSVLNEVKQREQLERISADLNDLKTNLEAKVVQQTAEIKKAYEVEKKARVELEELDKAKDQFILTTQHHLRTPLTIIKGYLAVLKEKFTLPKEASVAVNKMQESAETIANSVNNLLQTTEMNMREVDK</sequence>
<comment type="caution">
    <text evidence="10">The sequence shown here is derived from an EMBL/GenBank/DDBJ whole genome shotgun (WGS) entry which is preliminary data.</text>
</comment>
<reference evidence="10 11" key="1">
    <citation type="submission" date="2017-09" db="EMBL/GenBank/DDBJ databases">
        <title>Depth-based differentiation of microbial function through sediment-hosted aquifers and enrichment of novel symbionts in the deep terrestrial subsurface.</title>
        <authorList>
            <person name="Probst A.J."/>
            <person name="Ladd B."/>
            <person name="Jarett J.K."/>
            <person name="Geller-Mcgrath D.E."/>
            <person name="Sieber C.M."/>
            <person name="Emerson J.B."/>
            <person name="Anantharaman K."/>
            <person name="Thomas B.C."/>
            <person name="Malmstrom R."/>
            <person name="Stieglmeier M."/>
            <person name="Klingl A."/>
            <person name="Woyke T."/>
            <person name="Ryan C.M."/>
            <person name="Banfield J.F."/>
        </authorList>
    </citation>
    <scope>NUCLEOTIDE SEQUENCE [LARGE SCALE GENOMIC DNA]</scope>
    <source>
        <strain evidence="10">CG23_combo_of_CG06-09_8_20_14_all_42_19</strain>
    </source>
</reference>
<feature type="coiled-coil region" evidence="7">
    <location>
        <begin position="240"/>
        <end position="292"/>
    </location>
</feature>
<evidence type="ECO:0000256" key="2">
    <source>
        <dbReference type="ARBA" id="ARBA00012438"/>
    </source>
</evidence>
<dbReference type="EMBL" id="PCSK01000032">
    <property type="protein sequence ID" value="PIP46084.1"/>
    <property type="molecule type" value="Genomic_DNA"/>
</dbReference>
<keyword evidence="3" id="KW-0597">Phosphoprotein</keyword>
<evidence type="ECO:0000256" key="7">
    <source>
        <dbReference type="SAM" id="Coils"/>
    </source>
</evidence>
<feature type="transmembrane region" description="Helical" evidence="8">
    <location>
        <begin position="129"/>
        <end position="148"/>
    </location>
</feature>
<protein>
    <recommendedName>
        <fullName evidence="2">histidine kinase</fullName>
        <ecNumber evidence="2">2.7.13.3</ecNumber>
    </recommendedName>
</protein>
<dbReference type="Gene3D" id="1.10.287.130">
    <property type="match status" value="1"/>
</dbReference>
<proteinExistence type="predicted"/>
<dbReference type="GO" id="GO:0000155">
    <property type="term" value="F:phosphorelay sensor kinase activity"/>
    <property type="evidence" value="ECO:0007669"/>
    <property type="project" value="InterPro"/>
</dbReference>
<feature type="transmembrane region" description="Helical" evidence="8">
    <location>
        <begin position="97"/>
        <end position="117"/>
    </location>
</feature>
<feature type="transmembrane region" description="Helical" evidence="8">
    <location>
        <begin position="154"/>
        <end position="177"/>
    </location>
</feature>
<evidence type="ECO:0000313" key="10">
    <source>
        <dbReference type="EMBL" id="PIP46084.1"/>
    </source>
</evidence>
<evidence type="ECO:0000256" key="6">
    <source>
        <dbReference type="ARBA" id="ARBA00023012"/>
    </source>
</evidence>
<dbReference type="InterPro" id="IPR050351">
    <property type="entry name" value="BphY/WalK/GraS-like"/>
</dbReference>
<evidence type="ECO:0000256" key="3">
    <source>
        <dbReference type="ARBA" id="ARBA00022553"/>
    </source>
</evidence>
<dbReference type="SMART" id="SM00388">
    <property type="entry name" value="HisKA"/>
    <property type="match status" value="1"/>
</dbReference>
<dbReference type="PANTHER" id="PTHR45453:SF1">
    <property type="entry name" value="PHOSPHATE REGULON SENSOR PROTEIN PHOR"/>
    <property type="match status" value="1"/>
</dbReference>
<feature type="transmembrane region" description="Helical" evidence="8">
    <location>
        <begin position="53"/>
        <end position="77"/>
    </location>
</feature>
<evidence type="ECO:0000259" key="9">
    <source>
        <dbReference type="SMART" id="SM00388"/>
    </source>
</evidence>
<dbReference type="SUPFAM" id="SSF47384">
    <property type="entry name" value="Homodimeric domain of signal transducing histidine kinase"/>
    <property type="match status" value="1"/>
</dbReference>
<keyword evidence="5" id="KW-0418">Kinase</keyword>
<feature type="domain" description="Signal transduction histidine kinase dimerisation/phosphoacceptor" evidence="9">
    <location>
        <begin position="292"/>
        <end position="358"/>
    </location>
</feature>
<feature type="transmembrane region" description="Helical" evidence="8">
    <location>
        <begin position="216"/>
        <end position="238"/>
    </location>
</feature>
<name>A0A2H0AL26_9BACT</name>
<keyword evidence="4" id="KW-0808">Transferase</keyword>
<feature type="transmembrane region" description="Helical" evidence="8">
    <location>
        <begin position="20"/>
        <end position="41"/>
    </location>
</feature>
<dbReference type="Pfam" id="PF00512">
    <property type="entry name" value="HisKA"/>
    <property type="match status" value="1"/>
</dbReference>
<dbReference type="Proteomes" id="UP000230007">
    <property type="component" value="Unassembled WGS sequence"/>
</dbReference>
<dbReference type="GO" id="GO:0005886">
    <property type="term" value="C:plasma membrane"/>
    <property type="evidence" value="ECO:0007669"/>
    <property type="project" value="TreeGrafter"/>
</dbReference>
<accession>A0A2H0AL26</accession>
<dbReference type="PANTHER" id="PTHR45453">
    <property type="entry name" value="PHOSPHATE REGULON SENSOR PROTEIN PHOR"/>
    <property type="match status" value="1"/>
</dbReference>
<evidence type="ECO:0000256" key="8">
    <source>
        <dbReference type="SAM" id="Phobius"/>
    </source>
</evidence>
<feature type="transmembrane region" description="Helical" evidence="8">
    <location>
        <begin position="189"/>
        <end position="210"/>
    </location>
</feature>
<gene>
    <name evidence="10" type="ORF">COX15_01600</name>
</gene>
<keyword evidence="7" id="KW-0175">Coiled coil</keyword>
<comment type="catalytic activity">
    <reaction evidence="1">
        <text>ATP + protein L-histidine = ADP + protein N-phospho-L-histidine.</text>
        <dbReference type="EC" id="2.7.13.3"/>
    </reaction>
</comment>
<evidence type="ECO:0000256" key="1">
    <source>
        <dbReference type="ARBA" id="ARBA00000085"/>
    </source>
</evidence>
<evidence type="ECO:0000313" key="11">
    <source>
        <dbReference type="Proteomes" id="UP000230007"/>
    </source>
</evidence>
<dbReference type="CDD" id="cd00082">
    <property type="entry name" value="HisKA"/>
    <property type="match status" value="1"/>
</dbReference>
<keyword evidence="8" id="KW-1133">Transmembrane helix</keyword>